<name>A0A6A4H4T0_9AGAR</name>
<proteinExistence type="predicted"/>
<evidence type="ECO:0000313" key="2">
    <source>
        <dbReference type="Proteomes" id="UP000799118"/>
    </source>
</evidence>
<gene>
    <name evidence="1" type="ORF">BT96DRAFT_999660</name>
</gene>
<dbReference type="AlphaFoldDB" id="A0A6A4H4T0"/>
<protein>
    <submittedName>
        <fullName evidence="1">Uncharacterized protein</fullName>
    </submittedName>
</protein>
<accession>A0A6A4H4T0</accession>
<organism evidence="1 2">
    <name type="scientific">Gymnopus androsaceus JB14</name>
    <dbReference type="NCBI Taxonomy" id="1447944"/>
    <lineage>
        <taxon>Eukaryota</taxon>
        <taxon>Fungi</taxon>
        <taxon>Dikarya</taxon>
        <taxon>Basidiomycota</taxon>
        <taxon>Agaricomycotina</taxon>
        <taxon>Agaricomycetes</taxon>
        <taxon>Agaricomycetidae</taxon>
        <taxon>Agaricales</taxon>
        <taxon>Marasmiineae</taxon>
        <taxon>Omphalotaceae</taxon>
        <taxon>Gymnopus</taxon>
    </lineage>
</organism>
<dbReference type="InterPro" id="IPR027417">
    <property type="entry name" value="P-loop_NTPase"/>
</dbReference>
<dbReference type="Gene3D" id="3.40.50.300">
    <property type="entry name" value="P-loop containing nucleotide triphosphate hydrolases"/>
    <property type="match status" value="1"/>
</dbReference>
<dbReference type="OrthoDB" id="6500128at2759"/>
<reference evidence="1" key="1">
    <citation type="journal article" date="2019" name="Environ. Microbiol.">
        <title>Fungal ecological strategies reflected in gene transcription - a case study of two litter decomposers.</title>
        <authorList>
            <person name="Barbi F."/>
            <person name="Kohler A."/>
            <person name="Barry K."/>
            <person name="Baskaran P."/>
            <person name="Daum C."/>
            <person name="Fauchery L."/>
            <person name="Ihrmark K."/>
            <person name="Kuo A."/>
            <person name="LaButti K."/>
            <person name="Lipzen A."/>
            <person name="Morin E."/>
            <person name="Grigoriev I.V."/>
            <person name="Henrissat B."/>
            <person name="Lindahl B."/>
            <person name="Martin F."/>
        </authorList>
    </citation>
    <scope>NUCLEOTIDE SEQUENCE</scope>
    <source>
        <strain evidence="1">JB14</strain>
    </source>
</reference>
<evidence type="ECO:0000313" key="1">
    <source>
        <dbReference type="EMBL" id="KAE9393209.1"/>
    </source>
</evidence>
<sequence>MAGQFCSVIYFTPAFLLPVTRAMVRESKLLILYEATSAIDYKTDATIIDADRIRVLDAGRIVEFDSPKELLKNKAGHLRALVDEAADKEHLRRMAEGVDAPTYA</sequence>
<dbReference type="SUPFAM" id="SSF52540">
    <property type="entry name" value="P-loop containing nucleoside triphosphate hydrolases"/>
    <property type="match status" value="1"/>
</dbReference>
<dbReference type="EMBL" id="ML769578">
    <property type="protein sequence ID" value="KAE9393209.1"/>
    <property type="molecule type" value="Genomic_DNA"/>
</dbReference>
<dbReference type="Proteomes" id="UP000799118">
    <property type="component" value="Unassembled WGS sequence"/>
</dbReference>
<keyword evidence="2" id="KW-1185">Reference proteome</keyword>